<feature type="transmembrane region" description="Helical" evidence="1">
    <location>
        <begin position="88"/>
        <end position="110"/>
    </location>
</feature>
<keyword evidence="1" id="KW-0812">Transmembrane</keyword>
<protein>
    <submittedName>
        <fullName evidence="2">Uncharacterized protein</fullName>
    </submittedName>
</protein>
<dbReference type="Proteomes" id="UP000660745">
    <property type="component" value="Unassembled WGS sequence"/>
</dbReference>
<evidence type="ECO:0000256" key="1">
    <source>
        <dbReference type="SAM" id="Phobius"/>
    </source>
</evidence>
<keyword evidence="3" id="KW-1185">Reference proteome</keyword>
<proteinExistence type="predicted"/>
<organism evidence="2 3">
    <name type="scientific">Nonomuraea glycinis</name>
    <dbReference type="NCBI Taxonomy" id="2047744"/>
    <lineage>
        <taxon>Bacteria</taxon>
        <taxon>Bacillati</taxon>
        <taxon>Actinomycetota</taxon>
        <taxon>Actinomycetes</taxon>
        <taxon>Streptosporangiales</taxon>
        <taxon>Streptosporangiaceae</taxon>
        <taxon>Nonomuraea</taxon>
    </lineage>
</organism>
<dbReference type="RefSeq" id="WP_189142746.1">
    <property type="nucleotide sequence ID" value="NZ_BMNK01000015.1"/>
</dbReference>
<reference evidence="2" key="2">
    <citation type="submission" date="2020-09" db="EMBL/GenBank/DDBJ databases">
        <authorList>
            <person name="Sun Q."/>
            <person name="Zhou Y."/>
        </authorList>
    </citation>
    <scope>NUCLEOTIDE SEQUENCE</scope>
    <source>
        <strain evidence="2">CGMCC 4.7430</strain>
    </source>
</reference>
<name>A0A918AEA5_9ACTN</name>
<gene>
    <name evidence="2" type="ORF">GCM10012278_66800</name>
</gene>
<dbReference type="EMBL" id="BMNK01000015">
    <property type="protein sequence ID" value="GGP13786.1"/>
    <property type="molecule type" value="Genomic_DNA"/>
</dbReference>
<keyword evidence="1" id="KW-1133">Transmembrane helix</keyword>
<keyword evidence="1" id="KW-0472">Membrane</keyword>
<feature type="transmembrane region" description="Helical" evidence="1">
    <location>
        <begin position="56"/>
        <end position="76"/>
    </location>
</feature>
<feature type="transmembrane region" description="Helical" evidence="1">
    <location>
        <begin position="122"/>
        <end position="146"/>
    </location>
</feature>
<sequence length="159" mass="16672">MSDTPSAGGRDAPWTVSAFLVIATALTLVWATGSWLSKMFDWTYQGFSSASLLQLAGYFGGGALSYVAILAWPGLLVHVGRVLSRRRYAAGSGGLLGAGLTTLALTLWLGDDDTPVTTWPHWLLLGVALHGTLGGLAGLGHCAYLARKSRKAGKPENSL</sequence>
<evidence type="ECO:0000313" key="3">
    <source>
        <dbReference type="Proteomes" id="UP000660745"/>
    </source>
</evidence>
<accession>A0A918AEA5</accession>
<dbReference type="AlphaFoldDB" id="A0A918AEA5"/>
<feature type="transmembrane region" description="Helical" evidence="1">
    <location>
        <begin position="12"/>
        <end position="36"/>
    </location>
</feature>
<reference evidence="2" key="1">
    <citation type="journal article" date="2014" name="Int. J. Syst. Evol. Microbiol.">
        <title>Complete genome sequence of Corynebacterium casei LMG S-19264T (=DSM 44701T), isolated from a smear-ripened cheese.</title>
        <authorList>
            <consortium name="US DOE Joint Genome Institute (JGI-PGF)"/>
            <person name="Walter F."/>
            <person name="Albersmeier A."/>
            <person name="Kalinowski J."/>
            <person name="Ruckert C."/>
        </authorList>
    </citation>
    <scope>NUCLEOTIDE SEQUENCE</scope>
    <source>
        <strain evidence="2">CGMCC 4.7430</strain>
    </source>
</reference>
<evidence type="ECO:0000313" key="2">
    <source>
        <dbReference type="EMBL" id="GGP13786.1"/>
    </source>
</evidence>
<comment type="caution">
    <text evidence="2">The sequence shown here is derived from an EMBL/GenBank/DDBJ whole genome shotgun (WGS) entry which is preliminary data.</text>
</comment>